<dbReference type="CDD" id="cd16916">
    <property type="entry name" value="HATPase_CheA-like"/>
    <property type="match status" value="1"/>
</dbReference>
<dbReference type="InterPro" id="IPR004105">
    <property type="entry name" value="CheA-like_dim"/>
</dbReference>
<keyword evidence="9" id="KW-0067">ATP-binding</keyword>
<evidence type="ECO:0000256" key="9">
    <source>
        <dbReference type="ARBA" id="ARBA00022840"/>
    </source>
</evidence>
<dbReference type="FunFam" id="3.30.565.10:FF:000016">
    <property type="entry name" value="Chemotaxis protein CheA, putative"/>
    <property type="match status" value="1"/>
</dbReference>
<dbReference type="Gene3D" id="1.20.120.160">
    <property type="entry name" value="HPT domain"/>
    <property type="match status" value="1"/>
</dbReference>
<dbReference type="InterPro" id="IPR037006">
    <property type="entry name" value="CheA-like_homodim_sf"/>
</dbReference>
<dbReference type="Proteomes" id="UP001165427">
    <property type="component" value="Unassembled WGS sequence"/>
</dbReference>
<dbReference type="Pfam" id="PF02518">
    <property type="entry name" value="HATPase_c"/>
    <property type="match status" value="1"/>
</dbReference>
<feature type="domain" description="CheW-like" evidence="14">
    <location>
        <begin position="558"/>
        <end position="690"/>
    </location>
</feature>
<dbReference type="EMBL" id="JALJRB010000006">
    <property type="protein sequence ID" value="MCJ8500362.1"/>
    <property type="molecule type" value="Genomic_DNA"/>
</dbReference>
<dbReference type="SMART" id="SM00073">
    <property type="entry name" value="HPT"/>
    <property type="match status" value="1"/>
</dbReference>
<evidence type="ECO:0000256" key="4">
    <source>
        <dbReference type="ARBA" id="ARBA00022500"/>
    </source>
</evidence>
<dbReference type="CDD" id="cd00088">
    <property type="entry name" value="HPT"/>
    <property type="match status" value="1"/>
</dbReference>
<keyword evidence="8" id="KW-0418">Kinase</keyword>
<reference evidence="16" key="1">
    <citation type="submission" date="2022-04" db="EMBL/GenBank/DDBJ databases">
        <title>Desulfatitalea alkaliphila sp. nov., a novel anaerobic sulfate-reducing bacterium isolated from terrestrial mud volcano, Taman Peninsula, Russia.</title>
        <authorList>
            <person name="Khomyakova M.A."/>
            <person name="Merkel A.Y."/>
            <person name="Slobodkin A.I."/>
        </authorList>
    </citation>
    <scope>NUCLEOTIDE SEQUENCE</scope>
    <source>
        <strain evidence="16">M08but</strain>
    </source>
</reference>
<feature type="modified residue" description="Phosphohistidine" evidence="12">
    <location>
        <position position="44"/>
    </location>
</feature>
<dbReference type="EC" id="2.7.13.3" evidence="2"/>
<dbReference type="SUPFAM" id="SSF47226">
    <property type="entry name" value="Histidine-containing phosphotransfer domain, HPT domain"/>
    <property type="match status" value="1"/>
</dbReference>
<dbReference type="SUPFAM" id="SSF160246">
    <property type="entry name" value="EspE N-terminal domain-like"/>
    <property type="match status" value="1"/>
</dbReference>
<feature type="domain" description="Histidine kinase" evidence="13">
    <location>
        <begin position="352"/>
        <end position="556"/>
    </location>
</feature>
<comment type="catalytic activity">
    <reaction evidence="1">
        <text>ATP + protein L-histidine = ADP + protein N-phospho-L-histidine.</text>
        <dbReference type="EC" id="2.7.13.3"/>
    </reaction>
</comment>
<name>A0AA41R1D5_9BACT</name>
<dbReference type="PROSITE" id="PS50109">
    <property type="entry name" value="HIS_KIN"/>
    <property type="match status" value="1"/>
</dbReference>
<evidence type="ECO:0000256" key="7">
    <source>
        <dbReference type="ARBA" id="ARBA00022741"/>
    </source>
</evidence>
<dbReference type="PANTHER" id="PTHR43395">
    <property type="entry name" value="SENSOR HISTIDINE KINASE CHEA"/>
    <property type="match status" value="1"/>
</dbReference>
<dbReference type="SMART" id="SM00387">
    <property type="entry name" value="HATPase_c"/>
    <property type="match status" value="1"/>
</dbReference>
<evidence type="ECO:0000256" key="3">
    <source>
        <dbReference type="ARBA" id="ARBA00021495"/>
    </source>
</evidence>
<keyword evidence="10" id="KW-0902">Two-component regulatory system</keyword>
<dbReference type="InterPro" id="IPR036061">
    <property type="entry name" value="CheW-like_dom_sf"/>
</dbReference>
<keyword evidence="7" id="KW-0547">Nucleotide-binding</keyword>
<dbReference type="PROSITE" id="PS50894">
    <property type="entry name" value="HPT"/>
    <property type="match status" value="1"/>
</dbReference>
<evidence type="ECO:0000259" key="14">
    <source>
        <dbReference type="PROSITE" id="PS50851"/>
    </source>
</evidence>
<dbReference type="RefSeq" id="WP_246904500.1">
    <property type="nucleotide sequence ID" value="NZ_JALJRB010000006.1"/>
</dbReference>
<evidence type="ECO:0000256" key="1">
    <source>
        <dbReference type="ARBA" id="ARBA00000085"/>
    </source>
</evidence>
<keyword evidence="5 12" id="KW-0597">Phosphoprotein</keyword>
<dbReference type="SUPFAM" id="SSF47384">
    <property type="entry name" value="Homodimeric domain of signal transducing histidine kinase"/>
    <property type="match status" value="1"/>
</dbReference>
<keyword evidence="6" id="KW-0808">Transferase</keyword>
<proteinExistence type="predicted"/>
<sequence>MDHQQAAYKVEAYELLSELETSLLELEQTPDNKDLVDRVFRAMHTIKGSGAMFGFDEIAAFTHDVETVFDRVRDGHIPVTTHLVNLALSARDQIKAMLDGTADADRGTGIIEGFRALPAPAADTAPAAAAPATADPEDRAAAAGDEQIFRICFAPHADLFASGTNPLALLDELAELGSCRVVAHTDRLPEPAAFDPEQCYLRWDVLLSTDQGLDAVKDVFIFAEDGCDLSIDLLAQGPAADDALPRLGEILVARGDVTPAMVEKVVQEQKRLGQLLVDAQAVRPEQVCAALAEQQFLEQTRRKCDPPAAAASVRVAAEKLDALVNLVGELVTVQARLSQKAVTDRDPELLAITEVVERLTAELRDHVLSVRMLPIETAFTKLRRLVRDLSGELGKSIELHTEGGETELDKTVIEQLNDPLVHILRNSIDHGIETPEQRRAAGKPPQGTIRIQAEHSGANVLIRIADDGAGIDPERIRAKAVAKGLLASDAEKSDKELLQMVFLPGFSTAGTVTSVSGRGVGMDVVKRSLEALRGGIEINSEKDRGTTITLKLPLTLAIIDGLLVQIGAEKFVLPLASVEACVELTRQDVADAHGRNILNIRDRLVPYIPLRERFAVAGAPPAIEQVVINQVDDHQVGIVVDRVIGEHQIVIKTMNTLYKDVQEISGATILGDGTVALILDVQQLIHGLDQAA</sequence>
<dbReference type="Pfam" id="PF02895">
    <property type="entry name" value="H-kinase_dim"/>
    <property type="match status" value="1"/>
</dbReference>
<dbReference type="InterPro" id="IPR002545">
    <property type="entry name" value="CheW-lke_dom"/>
</dbReference>
<dbReference type="SMART" id="SM01231">
    <property type="entry name" value="H-kinase_dim"/>
    <property type="match status" value="1"/>
</dbReference>
<dbReference type="CDD" id="cd00731">
    <property type="entry name" value="CheA_reg"/>
    <property type="match status" value="1"/>
</dbReference>
<dbReference type="SUPFAM" id="SSF50341">
    <property type="entry name" value="CheW-like"/>
    <property type="match status" value="1"/>
</dbReference>
<dbReference type="InterPro" id="IPR036641">
    <property type="entry name" value="HPT_dom_sf"/>
</dbReference>
<dbReference type="InterPro" id="IPR036097">
    <property type="entry name" value="HisK_dim/P_sf"/>
</dbReference>
<protein>
    <recommendedName>
        <fullName evidence="3">Chemotaxis protein CheA</fullName>
        <ecNumber evidence="2">2.7.13.3</ecNumber>
    </recommendedName>
</protein>
<dbReference type="InterPro" id="IPR037257">
    <property type="entry name" value="T2SS_E_N_sf"/>
</dbReference>
<keyword evidence="17" id="KW-1185">Reference proteome</keyword>
<evidence type="ECO:0000256" key="12">
    <source>
        <dbReference type="PROSITE-ProRule" id="PRU00110"/>
    </source>
</evidence>
<dbReference type="Gene3D" id="1.10.287.560">
    <property type="entry name" value="Histidine kinase CheA-like, homodimeric domain"/>
    <property type="match status" value="1"/>
</dbReference>
<dbReference type="Gene3D" id="2.30.30.40">
    <property type="entry name" value="SH3 Domains"/>
    <property type="match status" value="1"/>
</dbReference>
<dbReference type="SUPFAM" id="SSF55874">
    <property type="entry name" value="ATPase domain of HSP90 chaperone/DNA topoisomerase II/histidine kinase"/>
    <property type="match status" value="1"/>
</dbReference>
<evidence type="ECO:0000256" key="8">
    <source>
        <dbReference type="ARBA" id="ARBA00022777"/>
    </source>
</evidence>
<evidence type="ECO:0000259" key="15">
    <source>
        <dbReference type="PROSITE" id="PS50894"/>
    </source>
</evidence>
<dbReference type="InterPro" id="IPR004358">
    <property type="entry name" value="Sig_transdc_His_kin-like_C"/>
</dbReference>
<dbReference type="GO" id="GO:0005524">
    <property type="term" value="F:ATP binding"/>
    <property type="evidence" value="ECO:0007669"/>
    <property type="project" value="UniProtKB-KW"/>
</dbReference>
<feature type="domain" description="HPt" evidence="15">
    <location>
        <begin position="1"/>
        <end position="101"/>
    </location>
</feature>
<evidence type="ECO:0000256" key="11">
    <source>
        <dbReference type="ARBA" id="ARBA00035100"/>
    </source>
</evidence>
<dbReference type="PROSITE" id="PS50851">
    <property type="entry name" value="CHEW"/>
    <property type="match status" value="1"/>
</dbReference>
<dbReference type="Pfam" id="PF01584">
    <property type="entry name" value="CheW"/>
    <property type="match status" value="1"/>
</dbReference>
<organism evidence="16 17">
    <name type="scientific">Desulfatitalea alkaliphila</name>
    <dbReference type="NCBI Taxonomy" id="2929485"/>
    <lineage>
        <taxon>Bacteria</taxon>
        <taxon>Pseudomonadati</taxon>
        <taxon>Thermodesulfobacteriota</taxon>
        <taxon>Desulfobacteria</taxon>
        <taxon>Desulfobacterales</taxon>
        <taxon>Desulfosarcinaceae</taxon>
        <taxon>Desulfatitalea</taxon>
    </lineage>
</organism>
<comment type="function">
    <text evidence="11">Involved in the transmission of sensory signals from the chemoreceptors to the flagellar motors. CheA is autophosphorylated; it can transfer its phosphate group to either CheB or CheY.</text>
</comment>
<dbReference type="FunFam" id="2.30.30.40:FF:000048">
    <property type="entry name" value="Chemotaxis protein CheA, putative"/>
    <property type="match status" value="1"/>
</dbReference>
<dbReference type="InterPro" id="IPR003594">
    <property type="entry name" value="HATPase_dom"/>
</dbReference>
<dbReference type="InterPro" id="IPR036890">
    <property type="entry name" value="HATPase_C_sf"/>
</dbReference>
<keyword evidence="4" id="KW-0145">Chemotaxis</keyword>
<dbReference type="GO" id="GO:0006935">
    <property type="term" value="P:chemotaxis"/>
    <property type="evidence" value="ECO:0007669"/>
    <property type="project" value="UniProtKB-KW"/>
</dbReference>
<dbReference type="GO" id="GO:0005737">
    <property type="term" value="C:cytoplasm"/>
    <property type="evidence" value="ECO:0007669"/>
    <property type="project" value="InterPro"/>
</dbReference>
<dbReference type="PRINTS" id="PR00344">
    <property type="entry name" value="BCTRLSENSOR"/>
</dbReference>
<evidence type="ECO:0000259" key="13">
    <source>
        <dbReference type="PROSITE" id="PS50109"/>
    </source>
</evidence>
<dbReference type="InterPro" id="IPR005467">
    <property type="entry name" value="His_kinase_dom"/>
</dbReference>
<dbReference type="GO" id="GO:0000155">
    <property type="term" value="F:phosphorelay sensor kinase activity"/>
    <property type="evidence" value="ECO:0007669"/>
    <property type="project" value="InterPro"/>
</dbReference>
<dbReference type="AlphaFoldDB" id="A0AA41R1D5"/>
<gene>
    <name evidence="16" type="ORF">MRX98_07220</name>
</gene>
<dbReference type="Gene3D" id="3.30.565.10">
    <property type="entry name" value="Histidine kinase-like ATPase, C-terminal domain"/>
    <property type="match status" value="1"/>
</dbReference>
<evidence type="ECO:0000256" key="5">
    <source>
        <dbReference type="ARBA" id="ARBA00022553"/>
    </source>
</evidence>
<evidence type="ECO:0000256" key="2">
    <source>
        <dbReference type="ARBA" id="ARBA00012438"/>
    </source>
</evidence>
<evidence type="ECO:0000313" key="16">
    <source>
        <dbReference type="EMBL" id="MCJ8500362.1"/>
    </source>
</evidence>
<evidence type="ECO:0000313" key="17">
    <source>
        <dbReference type="Proteomes" id="UP001165427"/>
    </source>
</evidence>
<comment type="caution">
    <text evidence="16">The sequence shown here is derived from an EMBL/GenBank/DDBJ whole genome shotgun (WGS) entry which is preliminary data.</text>
</comment>
<dbReference type="PANTHER" id="PTHR43395:SF10">
    <property type="entry name" value="CHEMOTAXIS PROTEIN CHEA"/>
    <property type="match status" value="1"/>
</dbReference>
<accession>A0AA41R1D5</accession>
<dbReference type="Pfam" id="PF01627">
    <property type="entry name" value="Hpt"/>
    <property type="match status" value="1"/>
</dbReference>
<dbReference type="InterPro" id="IPR051315">
    <property type="entry name" value="Bact_Chemotaxis_CheA"/>
</dbReference>
<dbReference type="SMART" id="SM00260">
    <property type="entry name" value="CheW"/>
    <property type="match status" value="1"/>
</dbReference>
<dbReference type="InterPro" id="IPR008207">
    <property type="entry name" value="Sig_transdc_His_kin_Hpt_dom"/>
</dbReference>
<evidence type="ECO:0000256" key="10">
    <source>
        <dbReference type="ARBA" id="ARBA00023012"/>
    </source>
</evidence>
<evidence type="ECO:0000256" key="6">
    <source>
        <dbReference type="ARBA" id="ARBA00022679"/>
    </source>
</evidence>